<dbReference type="EMBL" id="SMLM01000004">
    <property type="protein sequence ID" value="TFY99243.1"/>
    <property type="molecule type" value="Genomic_DNA"/>
</dbReference>
<evidence type="ECO:0000313" key="1">
    <source>
        <dbReference type="EMBL" id="TFY99243.1"/>
    </source>
</evidence>
<name>A0A4Z0BLE3_9BURK</name>
<evidence type="ECO:0008006" key="3">
    <source>
        <dbReference type="Google" id="ProtNLM"/>
    </source>
</evidence>
<gene>
    <name evidence="1" type="ORF">EZ313_22005</name>
</gene>
<protein>
    <recommendedName>
        <fullName evidence="3">Bacteriophage abortive infection AbiH</fullName>
    </recommendedName>
</protein>
<organism evidence="1 2">
    <name type="scientific">Ramlibacter henchirensis</name>
    <dbReference type="NCBI Taxonomy" id="204072"/>
    <lineage>
        <taxon>Bacteria</taxon>
        <taxon>Pseudomonadati</taxon>
        <taxon>Pseudomonadota</taxon>
        <taxon>Betaproteobacteria</taxon>
        <taxon>Burkholderiales</taxon>
        <taxon>Comamonadaceae</taxon>
        <taxon>Ramlibacter</taxon>
    </lineage>
</organism>
<dbReference type="Pfam" id="PF14253">
    <property type="entry name" value="AbiH"/>
    <property type="match status" value="1"/>
</dbReference>
<accession>A0A4Z0BLE3</accession>
<dbReference type="OrthoDB" id="5903604at2"/>
<reference evidence="1 2" key="1">
    <citation type="submission" date="2019-03" db="EMBL/GenBank/DDBJ databases">
        <title>Ramlibacter henchirensis DSM 14656, whole genome shotgun sequence.</title>
        <authorList>
            <person name="Zhang X."/>
            <person name="Feng G."/>
            <person name="Zhu H."/>
        </authorList>
    </citation>
    <scope>NUCLEOTIDE SEQUENCE [LARGE SCALE GENOMIC DNA]</scope>
    <source>
        <strain evidence="1 2">DSM 14656</strain>
    </source>
</reference>
<evidence type="ECO:0000313" key="2">
    <source>
        <dbReference type="Proteomes" id="UP000298180"/>
    </source>
</evidence>
<sequence>MRRTAILRLTLSTKTLYIIGNGFDLHHGVGSRYADFGKYLEKADPETYDAVDQYFYIDDSFWNEFEARLAHFDAATAIEDASDFLMPYGAEDWSDAGHHDYEYELDRIIRKISSTMRSRFADWVRQLQIPPLTQSGVAPLPIDRSGVFLNFNYTDTLTSVYGVAPARVLHLHGQARDATSQIVLGHGWRRTEADSLNHRADPEAMDTRVWQGNFIVDDYFAKTFKPTEKIIQANQAFFSALKSVETVLVMGHSLGEVDWPYLQLVWKNVSPAAQWKFSYYGNPQHTQDAAARMGIEKSRVAFHTLADADAWVP</sequence>
<dbReference type="InterPro" id="IPR025935">
    <property type="entry name" value="AbiH"/>
</dbReference>
<dbReference type="AlphaFoldDB" id="A0A4Z0BLE3"/>
<proteinExistence type="predicted"/>
<keyword evidence="2" id="KW-1185">Reference proteome</keyword>
<dbReference type="Proteomes" id="UP000298180">
    <property type="component" value="Unassembled WGS sequence"/>
</dbReference>
<comment type="caution">
    <text evidence="1">The sequence shown here is derived from an EMBL/GenBank/DDBJ whole genome shotgun (WGS) entry which is preliminary data.</text>
</comment>